<comment type="caution">
    <text evidence="3">The sequence shown here is derived from an EMBL/GenBank/DDBJ whole genome shotgun (WGS) entry which is preliminary data.</text>
</comment>
<feature type="transmembrane region" description="Helical" evidence="1">
    <location>
        <begin position="106"/>
        <end position="126"/>
    </location>
</feature>
<dbReference type="GO" id="GO:0080120">
    <property type="term" value="P:CAAX-box protein maturation"/>
    <property type="evidence" value="ECO:0007669"/>
    <property type="project" value="UniProtKB-ARBA"/>
</dbReference>
<feature type="transmembrane region" description="Helical" evidence="1">
    <location>
        <begin position="138"/>
        <end position="157"/>
    </location>
</feature>
<feature type="transmembrane region" description="Helical" evidence="1">
    <location>
        <begin position="252"/>
        <end position="282"/>
    </location>
</feature>
<reference evidence="3" key="1">
    <citation type="submission" date="2022-06" db="EMBL/GenBank/DDBJ databases">
        <title>CFH 74404 Thermomicrobiaceae sp.</title>
        <authorList>
            <person name="Ming H."/>
            <person name="Li W.-J."/>
            <person name="Zhao Z."/>
        </authorList>
    </citation>
    <scope>NUCLEOTIDE SEQUENCE</scope>
    <source>
        <strain evidence="3">CFH 74404</strain>
    </source>
</reference>
<keyword evidence="3" id="KW-0378">Hydrolase</keyword>
<dbReference type="AlphaFoldDB" id="A0AA42BCV0"/>
<feature type="transmembrane region" description="Helical" evidence="1">
    <location>
        <begin position="67"/>
        <end position="86"/>
    </location>
</feature>
<evidence type="ECO:0000313" key="3">
    <source>
        <dbReference type="EMBL" id="MCM8749148.1"/>
    </source>
</evidence>
<gene>
    <name evidence="3" type="ORF">NET02_08325</name>
</gene>
<evidence type="ECO:0000313" key="4">
    <source>
        <dbReference type="Proteomes" id="UP001165306"/>
    </source>
</evidence>
<evidence type="ECO:0000256" key="1">
    <source>
        <dbReference type="SAM" id="Phobius"/>
    </source>
</evidence>
<dbReference type="InterPro" id="IPR003675">
    <property type="entry name" value="Rce1/LyrA-like_dom"/>
</dbReference>
<proteinExistence type="predicted"/>
<feature type="transmembrane region" description="Helical" evidence="1">
    <location>
        <begin position="33"/>
        <end position="55"/>
    </location>
</feature>
<organism evidence="3 4">
    <name type="scientific">Thermalbibacter longus</name>
    <dbReference type="NCBI Taxonomy" id="2951981"/>
    <lineage>
        <taxon>Bacteria</taxon>
        <taxon>Pseudomonadati</taxon>
        <taxon>Thermomicrobiota</taxon>
        <taxon>Thermomicrobia</taxon>
        <taxon>Thermomicrobiales</taxon>
        <taxon>Thermomicrobiaceae</taxon>
        <taxon>Thermalbibacter</taxon>
    </lineage>
</organism>
<dbReference type="GO" id="GO:0004175">
    <property type="term" value="F:endopeptidase activity"/>
    <property type="evidence" value="ECO:0007669"/>
    <property type="project" value="UniProtKB-ARBA"/>
</dbReference>
<keyword evidence="4" id="KW-1185">Reference proteome</keyword>
<keyword evidence="3" id="KW-0645">Protease</keyword>
<keyword evidence="1" id="KW-1133">Transmembrane helix</keyword>
<keyword evidence="1" id="KW-0812">Transmembrane</keyword>
<feature type="domain" description="CAAX prenyl protease 2/Lysostaphin resistance protein A-like" evidence="2">
    <location>
        <begin position="224"/>
        <end position="304"/>
    </location>
</feature>
<dbReference type="Proteomes" id="UP001165306">
    <property type="component" value="Unassembled WGS sequence"/>
</dbReference>
<name>A0AA42BCV0_9BACT</name>
<feature type="transmembrane region" description="Helical" evidence="1">
    <location>
        <begin position="177"/>
        <end position="198"/>
    </location>
</feature>
<dbReference type="EMBL" id="JAMSLR010000004">
    <property type="protein sequence ID" value="MCM8749148.1"/>
    <property type="molecule type" value="Genomic_DNA"/>
</dbReference>
<protein>
    <submittedName>
        <fullName evidence="3">CPBP family intramembrane metalloprotease</fullName>
    </submittedName>
</protein>
<keyword evidence="3" id="KW-0482">Metalloprotease</keyword>
<sequence>MYWIAQLVGIALISAVLSAWARGARTDRLLRLLLLALLWTIALGLVVAGLGIMVAGARLPLVLAQGAGYTLTMTGVAMLLALVAPVRRLLARFLPFDAESVPDQVGLAVLLALIAGNLAGLIWLASDLRVAPVSVVQLVGQSVTLVAVAALAVGLGIERTWGSTARRLGFTRLTWVQAGTALGFTVALFVIAGAAGALTQWLQPELAREIEDRLVQMTQDVSSVSGALAVSIAAGVGEETLFRGAIQPRYGILLTSALFTLVHVQYGLSIITAGVFAISLLLGLERRYLGTTACILTHATYNAVAILLQNLAP</sequence>
<keyword evidence="1" id="KW-0472">Membrane</keyword>
<dbReference type="Pfam" id="PF02517">
    <property type="entry name" value="Rce1-like"/>
    <property type="match status" value="1"/>
</dbReference>
<dbReference type="GO" id="GO:0008237">
    <property type="term" value="F:metallopeptidase activity"/>
    <property type="evidence" value="ECO:0007669"/>
    <property type="project" value="UniProtKB-KW"/>
</dbReference>
<accession>A0AA42BCV0</accession>
<evidence type="ECO:0000259" key="2">
    <source>
        <dbReference type="Pfam" id="PF02517"/>
    </source>
</evidence>
<dbReference type="RefSeq" id="WP_284056927.1">
    <property type="nucleotide sequence ID" value="NZ_JAMSLR010000004.1"/>
</dbReference>